<organism evidence="3 4">
    <name type="scientific">Nakamurella alba</name>
    <dbReference type="NCBI Taxonomy" id="2665158"/>
    <lineage>
        <taxon>Bacteria</taxon>
        <taxon>Bacillati</taxon>
        <taxon>Actinomycetota</taxon>
        <taxon>Actinomycetes</taxon>
        <taxon>Nakamurellales</taxon>
        <taxon>Nakamurellaceae</taxon>
        <taxon>Nakamurella</taxon>
    </lineage>
</organism>
<dbReference type="InterPro" id="IPR050287">
    <property type="entry name" value="MTA/SAH_deaminase"/>
</dbReference>
<evidence type="ECO:0000256" key="1">
    <source>
        <dbReference type="ARBA" id="ARBA00022801"/>
    </source>
</evidence>
<evidence type="ECO:0000259" key="2">
    <source>
        <dbReference type="Pfam" id="PF01979"/>
    </source>
</evidence>
<sequence>MTAANRIVGATVWTGEHTLHDAEIVWSVETGTIEYVGPSRGPAGDGDIDGTGRLVLPGFVNGHTHAGMGVLRGYSDDVHLHTWLGHVRAIELRMTADDILAGLRLAMAEMLRSGTVGFVDMFEWTTPLLGAVVDAGLRVNAAPTVFAYDAVAFPSAATATGAQVLDATPGLAAEFAGEQRITVTYGLHAPYTCPPEMLSDVAARRADNGIGIQIHLSETRREVAESLEQWGVSPIRHVADLGLLPGRLHVAHAVHPEPGDLGLLAGPGVTVSHNPVSNLKLGAGIAPVPEYLAGDVALGLGTDSVASNNTLDMYEELKTAILLPRGVANDPQVITGRSVLKMATAGSAKALDQGLSGVLAIGEQADLQVLDVSGTTAAPFTDAVSFACYAARGSDVTDVVIAGRVVVSGGRCLTIDEDAVRAEVTERATRLRGELADGDPRPVRS</sequence>
<protein>
    <submittedName>
        <fullName evidence="3">Amidohydrolase family protein</fullName>
    </submittedName>
</protein>
<dbReference type="Gene3D" id="2.30.40.10">
    <property type="entry name" value="Urease, subunit C, domain 1"/>
    <property type="match status" value="1"/>
</dbReference>
<dbReference type="RefSeq" id="WP_154767258.1">
    <property type="nucleotide sequence ID" value="NZ_WLYK01000001.1"/>
</dbReference>
<dbReference type="Pfam" id="PF01979">
    <property type="entry name" value="Amidohydro_1"/>
    <property type="match status" value="1"/>
</dbReference>
<dbReference type="PANTHER" id="PTHR43794">
    <property type="entry name" value="AMINOHYDROLASE SSNA-RELATED"/>
    <property type="match status" value="1"/>
</dbReference>
<dbReference type="SUPFAM" id="SSF51338">
    <property type="entry name" value="Composite domain of metallo-dependent hydrolases"/>
    <property type="match status" value="2"/>
</dbReference>
<dbReference type="InterPro" id="IPR011059">
    <property type="entry name" value="Metal-dep_hydrolase_composite"/>
</dbReference>
<accession>A0A7K1FGZ7</accession>
<dbReference type="Gene3D" id="3.20.20.140">
    <property type="entry name" value="Metal-dependent hydrolases"/>
    <property type="match status" value="1"/>
</dbReference>
<dbReference type="Proteomes" id="UP000460221">
    <property type="component" value="Unassembled WGS sequence"/>
</dbReference>
<feature type="domain" description="Amidohydrolase-related" evidence="2">
    <location>
        <begin position="54"/>
        <end position="406"/>
    </location>
</feature>
<dbReference type="CDD" id="cd01298">
    <property type="entry name" value="ATZ_TRZ_like"/>
    <property type="match status" value="1"/>
</dbReference>
<evidence type="ECO:0000313" key="3">
    <source>
        <dbReference type="EMBL" id="MTD13392.1"/>
    </source>
</evidence>
<dbReference type="EMBL" id="WLYK01000001">
    <property type="protein sequence ID" value="MTD13392.1"/>
    <property type="molecule type" value="Genomic_DNA"/>
</dbReference>
<dbReference type="InterPro" id="IPR032466">
    <property type="entry name" value="Metal_Hydrolase"/>
</dbReference>
<dbReference type="AlphaFoldDB" id="A0A7K1FGZ7"/>
<name>A0A7K1FGZ7_9ACTN</name>
<dbReference type="PANTHER" id="PTHR43794:SF11">
    <property type="entry name" value="AMIDOHYDROLASE-RELATED DOMAIN-CONTAINING PROTEIN"/>
    <property type="match status" value="1"/>
</dbReference>
<gene>
    <name evidence="3" type="ORF">GIS00_05455</name>
</gene>
<dbReference type="InterPro" id="IPR006680">
    <property type="entry name" value="Amidohydro-rel"/>
</dbReference>
<keyword evidence="1 3" id="KW-0378">Hydrolase</keyword>
<reference evidence="3 4" key="1">
    <citation type="submission" date="2019-11" db="EMBL/GenBank/DDBJ databases">
        <authorList>
            <person name="Jiang L.-Q."/>
        </authorList>
    </citation>
    <scope>NUCLEOTIDE SEQUENCE [LARGE SCALE GENOMIC DNA]</scope>
    <source>
        <strain evidence="3 4">YIM 132087</strain>
    </source>
</reference>
<evidence type="ECO:0000313" key="4">
    <source>
        <dbReference type="Proteomes" id="UP000460221"/>
    </source>
</evidence>
<comment type="caution">
    <text evidence="3">The sequence shown here is derived from an EMBL/GenBank/DDBJ whole genome shotgun (WGS) entry which is preliminary data.</text>
</comment>
<keyword evidence="4" id="KW-1185">Reference proteome</keyword>
<dbReference type="GO" id="GO:0016810">
    <property type="term" value="F:hydrolase activity, acting on carbon-nitrogen (but not peptide) bonds"/>
    <property type="evidence" value="ECO:0007669"/>
    <property type="project" value="InterPro"/>
</dbReference>
<dbReference type="SUPFAM" id="SSF51556">
    <property type="entry name" value="Metallo-dependent hydrolases"/>
    <property type="match status" value="1"/>
</dbReference>
<proteinExistence type="predicted"/>